<name>A0A7M2WSB2_9BACT</name>
<dbReference type="EMBL" id="CP063458">
    <property type="protein sequence ID" value="QOV88397.1"/>
    <property type="molecule type" value="Genomic_DNA"/>
</dbReference>
<evidence type="ECO:0000256" key="1">
    <source>
        <dbReference type="SAM" id="Phobius"/>
    </source>
</evidence>
<keyword evidence="1" id="KW-0472">Membrane</keyword>
<reference evidence="2 3" key="1">
    <citation type="submission" date="2020-10" db="EMBL/GenBank/DDBJ databases">
        <title>Wide distribution of Phycisphaera-like planctomycetes from WD2101 soil group in peatlands and genome analysis of the first cultivated representative.</title>
        <authorList>
            <person name="Dedysh S.N."/>
            <person name="Beletsky A.V."/>
            <person name="Ivanova A."/>
            <person name="Kulichevskaya I.S."/>
            <person name="Suzina N.E."/>
            <person name="Philippov D.A."/>
            <person name="Rakitin A.L."/>
            <person name="Mardanov A.V."/>
            <person name="Ravin N.V."/>
        </authorList>
    </citation>
    <scope>NUCLEOTIDE SEQUENCE [LARGE SCALE GENOMIC DNA]</scope>
    <source>
        <strain evidence="2 3">M1803</strain>
    </source>
</reference>
<accession>A0A7M2WSB2</accession>
<dbReference type="RefSeq" id="WP_206291376.1">
    <property type="nucleotide sequence ID" value="NZ_CP063458.1"/>
</dbReference>
<organism evidence="2 3">
    <name type="scientific">Humisphaera borealis</name>
    <dbReference type="NCBI Taxonomy" id="2807512"/>
    <lineage>
        <taxon>Bacteria</taxon>
        <taxon>Pseudomonadati</taxon>
        <taxon>Planctomycetota</taxon>
        <taxon>Phycisphaerae</taxon>
        <taxon>Tepidisphaerales</taxon>
        <taxon>Tepidisphaeraceae</taxon>
        <taxon>Humisphaera</taxon>
    </lineage>
</organism>
<evidence type="ECO:0000313" key="2">
    <source>
        <dbReference type="EMBL" id="QOV88397.1"/>
    </source>
</evidence>
<sequence length="59" mass="6747">MLKRIGRKIKALHENESGAMSVEKVMIIALIALPIIIALWLFRKTLVGWFTDQTQDLQP</sequence>
<dbReference type="Proteomes" id="UP000593765">
    <property type="component" value="Chromosome"/>
</dbReference>
<dbReference type="KEGG" id="hbs:IPV69_19390"/>
<keyword evidence="3" id="KW-1185">Reference proteome</keyword>
<keyword evidence="1" id="KW-0812">Transmembrane</keyword>
<protein>
    <submittedName>
        <fullName evidence="2">Uncharacterized protein</fullName>
    </submittedName>
</protein>
<dbReference type="AlphaFoldDB" id="A0A7M2WSB2"/>
<gene>
    <name evidence="2" type="ORF">IPV69_19390</name>
</gene>
<proteinExistence type="predicted"/>
<feature type="transmembrane region" description="Helical" evidence="1">
    <location>
        <begin position="21"/>
        <end position="42"/>
    </location>
</feature>
<keyword evidence="1" id="KW-1133">Transmembrane helix</keyword>
<evidence type="ECO:0000313" key="3">
    <source>
        <dbReference type="Proteomes" id="UP000593765"/>
    </source>
</evidence>